<reference evidence="3" key="1">
    <citation type="submission" date="2017-01" db="EMBL/GenBank/DDBJ databases">
        <authorList>
            <person name="Varghese N."/>
            <person name="Submissions S."/>
        </authorList>
    </citation>
    <scope>NUCLEOTIDE SEQUENCE [LARGE SCALE GENOMIC DNA]</scope>
    <source>
        <strain evidence="3">DSM 46698</strain>
    </source>
</reference>
<dbReference type="Pfam" id="PF03358">
    <property type="entry name" value="FMN_red"/>
    <property type="match status" value="1"/>
</dbReference>
<dbReference type="GO" id="GO:0016491">
    <property type="term" value="F:oxidoreductase activity"/>
    <property type="evidence" value="ECO:0007669"/>
    <property type="project" value="InterPro"/>
</dbReference>
<dbReference type="EMBL" id="FTOP01000005">
    <property type="protein sequence ID" value="SIS80696.1"/>
    <property type="molecule type" value="Genomic_DNA"/>
</dbReference>
<gene>
    <name evidence="2" type="ORF">SAMN05421761_10566</name>
</gene>
<keyword evidence="3" id="KW-1185">Reference proteome</keyword>
<evidence type="ECO:0000313" key="3">
    <source>
        <dbReference type="Proteomes" id="UP000186026"/>
    </source>
</evidence>
<protein>
    <submittedName>
        <fullName evidence="2">NAD(P)H-dependent FMN reductase</fullName>
    </submittedName>
</protein>
<organism evidence="2 3">
    <name type="scientific">Belliella pelovolcani</name>
    <dbReference type="NCBI Taxonomy" id="529505"/>
    <lineage>
        <taxon>Bacteria</taxon>
        <taxon>Pseudomonadati</taxon>
        <taxon>Bacteroidota</taxon>
        <taxon>Cytophagia</taxon>
        <taxon>Cytophagales</taxon>
        <taxon>Cyclobacteriaceae</taxon>
        <taxon>Belliella</taxon>
    </lineage>
</organism>
<dbReference type="Gene3D" id="3.40.50.360">
    <property type="match status" value="1"/>
</dbReference>
<dbReference type="InterPro" id="IPR029039">
    <property type="entry name" value="Flavoprotein-like_sf"/>
</dbReference>
<feature type="domain" description="NADPH-dependent FMN reductase-like" evidence="1">
    <location>
        <begin position="20"/>
        <end position="155"/>
    </location>
</feature>
<evidence type="ECO:0000259" key="1">
    <source>
        <dbReference type="Pfam" id="PF03358"/>
    </source>
</evidence>
<sequence>MFKLFRLYFVIVPKEKNMIKIIVGTNRKNSLSRQLAEIYQETLASMDVSSEILDMRDLPADFVFSALYENNGKNPVYNAFHDQVKTGEKFVFIVPEYNGSFPGILKAFIDGMTYPNTFRDKKCALMGLSSGIGGGGIALSHLTDIFHYLGMHVLPLKLKFAKIEENMSDNLLTNRLYMELLRSQAEMLIKY</sequence>
<name>A0A1N7M3J4_9BACT</name>
<dbReference type="STRING" id="529505.SAMN05421761_10566"/>
<evidence type="ECO:0000313" key="2">
    <source>
        <dbReference type="EMBL" id="SIS80696.1"/>
    </source>
</evidence>
<dbReference type="GO" id="GO:0010181">
    <property type="term" value="F:FMN binding"/>
    <property type="evidence" value="ECO:0007669"/>
    <property type="project" value="TreeGrafter"/>
</dbReference>
<dbReference type="GO" id="GO:0005829">
    <property type="term" value="C:cytosol"/>
    <property type="evidence" value="ECO:0007669"/>
    <property type="project" value="TreeGrafter"/>
</dbReference>
<dbReference type="SUPFAM" id="SSF52218">
    <property type="entry name" value="Flavoproteins"/>
    <property type="match status" value="1"/>
</dbReference>
<dbReference type="InterPro" id="IPR005025">
    <property type="entry name" value="FMN_Rdtase-like_dom"/>
</dbReference>
<dbReference type="Proteomes" id="UP000186026">
    <property type="component" value="Unassembled WGS sequence"/>
</dbReference>
<dbReference type="AlphaFoldDB" id="A0A1N7M3J4"/>
<proteinExistence type="predicted"/>
<dbReference type="PANTHER" id="PTHR30543">
    <property type="entry name" value="CHROMATE REDUCTASE"/>
    <property type="match status" value="1"/>
</dbReference>
<dbReference type="PANTHER" id="PTHR30543:SF21">
    <property type="entry name" value="NAD(P)H-DEPENDENT FMN REDUCTASE LOT6"/>
    <property type="match status" value="1"/>
</dbReference>
<accession>A0A1N7M3J4</accession>
<dbReference type="InterPro" id="IPR050712">
    <property type="entry name" value="NAD(P)H-dep_reductase"/>
</dbReference>